<name>H2Z712_CIOSA</name>
<organism evidence="2 3">
    <name type="scientific">Ciona savignyi</name>
    <name type="common">Pacific transparent sea squirt</name>
    <dbReference type="NCBI Taxonomy" id="51511"/>
    <lineage>
        <taxon>Eukaryota</taxon>
        <taxon>Metazoa</taxon>
        <taxon>Chordata</taxon>
        <taxon>Tunicata</taxon>
        <taxon>Ascidiacea</taxon>
        <taxon>Phlebobranchia</taxon>
        <taxon>Cionidae</taxon>
        <taxon>Ciona</taxon>
    </lineage>
</organism>
<protein>
    <recommendedName>
        <fullName evidence="1">Protein kinase domain-containing protein</fullName>
    </recommendedName>
</protein>
<dbReference type="HOGENOM" id="CLU_2460358_0_0_1"/>
<dbReference type="Ensembl" id="ENSCSAVT00000013525.1">
    <property type="protein sequence ID" value="ENSCSAVP00000013374.1"/>
    <property type="gene ID" value="ENSCSAVG00000007842.1"/>
</dbReference>
<dbReference type="SUPFAM" id="SSF56112">
    <property type="entry name" value="Protein kinase-like (PK-like)"/>
    <property type="match status" value="1"/>
</dbReference>
<dbReference type="InterPro" id="IPR000719">
    <property type="entry name" value="Prot_kinase_dom"/>
</dbReference>
<dbReference type="InParanoid" id="H2Z712"/>
<dbReference type="PROSITE" id="PS50011">
    <property type="entry name" value="PROTEIN_KINASE_DOM"/>
    <property type="match status" value="1"/>
</dbReference>
<reference evidence="2" key="2">
    <citation type="submission" date="2025-08" db="UniProtKB">
        <authorList>
            <consortium name="Ensembl"/>
        </authorList>
    </citation>
    <scope>IDENTIFICATION</scope>
</reference>
<evidence type="ECO:0000313" key="2">
    <source>
        <dbReference type="Ensembl" id="ENSCSAVP00000013374.1"/>
    </source>
</evidence>
<dbReference type="GO" id="GO:0005524">
    <property type="term" value="F:ATP binding"/>
    <property type="evidence" value="ECO:0007669"/>
    <property type="project" value="InterPro"/>
</dbReference>
<reference evidence="3" key="1">
    <citation type="submission" date="2003-08" db="EMBL/GenBank/DDBJ databases">
        <authorList>
            <person name="Birren B."/>
            <person name="Nusbaum C."/>
            <person name="Abebe A."/>
            <person name="Abouelleil A."/>
            <person name="Adekoya E."/>
            <person name="Ait-zahra M."/>
            <person name="Allen N."/>
            <person name="Allen T."/>
            <person name="An P."/>
            <person name="Anderson M."/>
            <person name="Anderson S."/>
            <person name="Arachchi H."/>
            <person name="Armbruster J."/>
            <person name="Bachantsang P."/>
            <person name="Baldwin J."/>
            <person name="Barry A."/>
            <person name="Bayul T."/>
            <person name="Blitshsteyn B."/>
            <person name="Bloom T."/>
            <person name="Blye J."/>
            <person name="Boguslavskiy L."/>
            <person name="Borowsky M."/>
            <person name="Boukhgalter B."/>
            <person name="Brunache A."/>
            <person name="Butler J."/>
            <person name="Calixte N."/>
            <person name="Calvo S."/>
            <person name="Camarata J."/>
            <person name="Campo K."/>
            <person name="Chang J."/>
            <person name="Cheshatsang Y."/>
            <person name="Citroen M."/>
            <person name="Collymore A."/>
            <person name="Considine T."/>
            <person name="Cook A."/>
            <person name="Cooke P."/>
            <person name="Corum B."/>
            <person name="Cuomo C."/>
            <person name="David R."/>
            <person name="Dawoe T."/>
            <person name="Degray S."/>
            <person name="Dodge S."/>
            <person name="Dooley K."/>
            <person name="Dorje P."/>
            <person name="Dorjee K."/>
            <person name="Dorris L."/>
            <person name="Duffey N."/>
            <person name="Dupes A."/>
            <person name="Elkins T."/>
            <person name="Engels R."/>
            <person name="Erickson J."/>
            <person name="Farina A."/>
            <person name="Faro S."/>
            <person name="Ferreira P."/>
            <person name="Fischer H."/>
            <person name="Fitzgerald M."/>
            <person name="Foley K."/>
            <person name="Gage D."/>
            <person name="Galagan J."/>
            <person name="Gearin G."/>
            <person name="Gnerre S."/>
            <person name="Gnirke A."/>
            <person name="Goyette A."/>
            <person name="Graham J."/>
            <person name="Grandbois E."/>
            <person name="Gyaltsen K."/>
            <person name="Hafez N."/>
            <person name="Hagopian D."/>
            <person name="Hagos B."/>
            <person name="Hall J."/>
            <person name="Hatcher B."/>
            <person name="Heller A."/>
            <person name="Higgins H."/>
            <person name="Honan T."/>
            <person name="Horn A."/>
            <person name="Houde N."/>
            <person name="Hughes L."/>
            <person name="Hulme W."/>
            <person name="Husby E."/>
            <person name="Iliev I."/>
            <person name="Jaffe D."/>
            <person name="Jones C."/>
            <person name="Kamal M."/>
            <person name="Kamat A."/>
            <person name="Kamvysselis M."/>
            <person name="Karlsson E."/>
            <person name="Kells C."/>
            <person name="Kieu A."/>
            <person name="Kisner P."/>
            <person name="Kodira C."/>
            <person name="Kulbokas E."/>
            <person name="Labutti K."/>
            <person name="Lama D."/>
            <person name="Landers T."/>
            <person name="Leger J."/>
            <person name="Levine S."/>
            <person name="Lewis D."/>
            <person name="Lewis T."/>
            <person name="Lindblad-toh K."/>
            <person name="Liu X."/>
            <person name="Lokyitsang T."/>
            <person name="Lokyitsang Y."/>
            <person name="Lucien O."/>
            <person name="Lui A."/>
            <person name="Ma L.J."/>
            <person name="Mabbitt R."/>
            <person name="Macdonald J."/>
            <person name="Maclean C."/>
            <person name="Major J."/>
            <person name="Manning J."/>
            <person name="Marabella R."/>
            <person name="Maru K."/>
            <person name="Matthews C."/>
            <person name="Mauceli E."/>
            <person name="Mccarthy M."/>
            <person name="Mcdonough S."/>
            <person name="Mcghee T."/>
            <person name="Meldrim J."/>
            <person name="Meneus L."/>
            <person name="Mesirov J."/>
            <person name="Mihalev A."/>
            <person name="Mihova T."/>
            <person name="Mikkelsen T."/>
            <person name="Mlenga V."/>
            <person name="Moru K."/>
            <person name="Mozes J."/>
            <person name="Mulrain L."/>
            <person name="Munson G."/>
            <person name="Naylor J."/>
            <person name="Newes C."/>
            <person name="Nguyen C."/>
            <person name="Nguyen N."/>
            <person name="Nguyen T."/>
            <person name="Nicol R."/>
            <person name="Nielsen C."/>
            <person name="Nizzari M."/>
            <person name="Norbu C."/>
            <person name="Norbu N."/>
            <person name="O'donnell P."/>
            <person name="Okoawo O."/>
            <person name="O'leary S."/>
            <person name="Omotosho B."/>
            <person name="O'neill K."/>
            <person name="Osman S."/>
            <person name="Parker S."/>
            <person name="Perrin D."/>
            <person name="Phunkhang P."/>
            <person name="Piqani B."/>
            <person name="Purcell S."/>
            <person name="Rachupka T."/>
            <person name="Ramasamy U."/>
            <person name="Rameau R."/>
            <person name="Ray V."/>
            <person name="Raymond C."/>
            <person name="Retta R."/>
            <person name="Richardson S."/>
            <person name="Rise C."/>
            <person name="Rodriguez J."/>
            <person name="Rogers J."/>
            <person name="Rogov P."/>
            <person name="Rutman M."/>
            <person name="Schupbach R."/>
            <person name="Seaman C."/>
            <person name="Settipalli S."/>
            <person name="Sharpe T."/>
            <person name="Sheridan J."/>
            <person name="Sherpa N."/>
            <person name="Shi J."/>
            <person name="Smirnov S."/>
            <person name="Smith C."/>
            <person name="Sougnez C."/>
            <person name="Spencer B."/>
            <person name="Stalker J."/>
            <person name="Stange-thomann N."/>
            <person name="Stavropoulos S."/>
            <person name="Stetson K."/>
            <person name="Stone C."/>
            <person name="Stone S."/>
            <person name="Stubbs M."/>
            <person name="Talamas J."/>
            <person name="Tchuinga P."/>
            <person name="Tenzing P."/>
            <person name="Tesfaye S."/>
            <person name="Theodore J."/>
            <person name="Thoulutsang Y."/>
            <person name="Topham K."/>
            <person name="Towey S."/>
            <person name="Tsamla T."/>
            <person name="Tsomo N."/>
            <person name="Vallee D."/>
            <person name="Vassiliev H."/>
            <person name="Venkataraman V."/>
            <person name="Vinson J."/>
            <person name="Vo A."/>
            <person name="Wade C."/>
            <person name="Wang S."/>
            <person name="Wangchuk T."/>
            <person name="Wangdi T."/>
            <person name="Whittaker C."/>
            <person name="Wilkinson J."/>
            <person name="Wu Y."/>
            <person name="Wyman D."/>
            <person name="Yadav S."/>
            <person name="Yang S."/>
            <person name="Yang X."/>
            <person name="Yeager S."/>
            <person name="Yee E."/>
            <person name="Young G."/>
            <person name="Zainoun J."/>
            <person name="Zembeck L."/>
            <person name="Zimmer A."/>
            <person name="Zody M."/>
            <person name="Lander E."/>
        </authorList>
    </citation>
    <scope>NUCLEOTIDE SEQUENCE [LARGE SCALE GENOMIC DNA]</scope>
</reference>
<dbReference type="InterPro" id="IPR001245">
    <property type="entry name" value="Ser-Thr/Tyr_kinase_cat_dom"/>
</dbReference>
<accession>H2Z712</accession>
<dbReference type="eggNOG" id="KOG1026">
    <property type="taxonomic scope" value="Eukaryota"/>
</dbReference>
<reference evidence="2" key="3">
    <citation type="submission" date="2025-09" db="UniProtKB">
        <authorList>
            <consortium name="Ensembl"/>
        </authorList>
    </citation>
    <scope>IDENTIFICATION</scope>
</reference>
<dbReference type="Gene3D" id="1.10.510.10">
    <property type="entry name" value="Transferase(Phosphotransferase) domain 1"/>
    <property type="match status" value="1"/>
</dbReference>
<dbReference type="Pfam" id="PF07714">
    <property type="entry name" value="PK_Tyr_Ser-Thr"/>
    <property type="match status" value="1"/>
</dbReference>
<feature type="domain" description="Protein kinase" evidence="1">
    <location>
        <begin position="1"/>
        <end position="89"/>
    </location>
</feature>
<dbReference type="InterPro" id="IPR011009">
    <property type="entry name" value="Kinase-like_dom_sf"/>
</dbReference>
<keyword evidence="3" id="KW-1185">Reference proteome</keyword>
<sequence length="89" mass="9975">MCQCMGVKDQVYLRSSFVPQAASNQPRCMLFEFSDFPSLHDHLVMHSPANDVTKPPIDNNASHANFVSMSVQVAAGMEYLSTQNFVHRD</sequence>
<dbReference type="Proteomes" id="UP000007875">
    <property type="component" value="Unassembled WGS sequence"/>
</dbReference>
<dbReference type="STRING" id="51511.ENSCSAVP00000013374"/>
<evidence type="ECO:0000259" key="1">
    <source>
        <dbReference type="PROSITE" id="PS50011"/>
    </source>
</evidence>
<dbReference type="AlphaFoldDB" id="H2Z712"/>
<proteinExistence type="predicted"/>
<dbReference type="GO" id="GO:0004672">
    <property type="term" value="F:protein kinase activity"/>
    <property type="evidence" value="ECO:0007669"/>
    <property type="project" value="InterPro"/>
</dbReference>
<evidence type="ECO:0000313" key="3">
    <source>
        <dbReference type="Proteomes" id="UP000007875"/>
    </source>
</evidence>